<reference evidence="2" key="1">
    <citation type="journal article" date="2019" name="Sci. Rep.">
        <title>Draft genome of Tanacetum cinerariifolium, the natural source of mosquito coil.</title>
        <authorList>
            <person name="Yamashiro T."/>
            <person name="Shiraishi A."/>
            <person name="Satake H."/>
            <person name="Nakayama K."/>
        </authorList>
    </citation>
    <scope>NUCLEOTIDE SEQUENCE</scope>
</reference>
<dbReference type="EMBL" id="BKCJ011930853">
    <property type="protein sequence ID" value="GFD62517.1"/>
    <property type="molecule type" value="Genomic_DNA"/>
</dbReference>
<feature type="region of interest" description="Disordered" evidence="1">
    <location>
        <begin position="1"/>
        <end position="32"/>
    </location>
</feature>
<name>A0A699XS44_TANCI</name>
<protein>
    <submittedName>
        <fullName evidence="2">Uncharacterized protein</fullName>
    </submittedName>
</protein>
<proteinExistence type="predicted"/>
<evidence type="ECO:0000256" key="1">
    <source>
        <dbReference type="SAM" id="MobiDB-lite"/>
    </source>
</evidence>
<gene>
    <name evidence="2" type="ORF">Tci_934486</name>
</gene>
<evidence type="ECO:0000313" key="2">
    <source>
        <dbReference type="EMBL" id="GFD62517.1"/>
    </source>
</evidence>
<accession>A0A699XS44</accession>
<comment type="caution">
    <text evidence="2">The sequence shown here is derived from an EMBL/GenBank/DDBJ whole genome shotgun (WGS) entry which is preliminary data.</text>
</comment>
<dbReference type="AlphaFoldDB" id="A0A699XS44"/>
<sequence length="59" mass="6196">MAAVNGEFSSENVEGNDETKGMLNSGGVTTTVNGEEKSMLMWLLDNDSGNLKTVNGDGE</sequence>
<feature type="non-terminal residue" evidence="2">
    <location>
        <position position="59"/>
    </location>
</feature>
<organism evidence="2">
    <name type="scientific">Tanacetum cinerariifolium</name>
    <name type="common">Dalmatian daisy</name>
    <name type="synonym">Chrysanthemum cinerariifolium</name>
    <dbReference type="NCBI Taxonomy" id="118510"/>
    <lineage>
        <taxon>Eukaryota</taxon>
        <taxon>Viridiplantae</taxon>
        <taxon>Streptophyta</taxon>
        <taxon>Embryophyta</taxon>
        <taxon>Tracheophyta</taxon>
        <taxon>Spermatophyta</taxon>
        <taxon>Magnoliopsida</taxon>
        <taxon>eudicotyledons</taxon>
        <taxon>Gunneridae</taxon>
        <taxon>Pentapetalae</taxon>
        <taxon>asterids</taxon>
        <taxon>campanulids</taxon>
        <taxon>Asterales</taxon>
        <taxon>Asteraceae</taxon>
        <taxon>Asteroideae</taxon>
        <taxon>Anthemideae</taxon>
        <taxon>Anthemidinae</taxon>
        <taxon>Tanacetum</taxon>
    </lineage>
</organism>